<gene>
    <name evidence="2" type="ORF">BA062_29340</name>
</gene>
<evidence type="ECO:0000313" key="3">
    <source>
        <dbReference type="Proteomes" id="UP000247892"/>
    </source>
</evidence>
<protein>
    <submittedName>
        <fullName evidence="2">Uncharacterized protein</fullName>
    </submittedName>
</protein>
<dbReference type="SUPFAM" id="SSF54427">
    <property type="entry name" value="NTF2-like"/>
    <property type="match status" value="1"/>
</dbReference>
<evidence type="ECO:0000313" key="2">
    <source>
        <dbReference type="EMBL" id="PXY24327.1"/>
    </source>
</evidence>
<feature type="compositionally biased region" description="Polar residues" evidence="1">
    <location>
        <begin position="33"/>
        <end position="44"/>
    </location>
</feature>
<dbReference type="OrthoDB" id="5181866at2"/>
<dbReference type="AlphaFoldDB" id="A0A318M2L4"/>
<dbReference type="InterPro" id="IPR032710">
    <property type="entry name" value="NTF2-like_dom_sf"/>
</dbReference>
<proteinExistence type="predicted"/>
<organism evidence="2 3">
    <name type="scientific">Prauserella flavalba</name>
    <dbReference type="NCBI Taxonomy" id="1477506"/>
    <lineage>
        <taxon>Bacteria</taxon>
        <taxon>Bacillati</taxon>
        <taxon>Actinomycetota</taxon>
        <taxon>Actinomycetes</taxon>
        <taxon>Pseudonocardiales</taxon>
        <taxon>Pseudonocardiaceae</taxon>
        <taxon>Prauserella</taxon>
    </lineage>
</organism>
<comment type="caution">
    <text evidence="2">The sequence shown here is derived from an EMBL/GenBank/DDBJ whole genome shotgun (WGS) entry which is preliminary data.</text>
</comment>
<reference evidence="2 3" key="1">
    <citation type="submission" date="2016-07" db="EMBL/GenBank/DDBJ databases">
        <title>Draft genome sequence of Prauserella sp. YIM 121212, isolated from alkaline soil.</title>
        <authorList>
            <person name="Ruckert C."/>
            <person name="Albersmeier A."/>
            <person name="Jiang C.-L."/>
            <person name="Jiang Y."/>
            <person name="Kalinowski J."/>
            <person name="Schneider O."/>
            <person name="Winkler A."/>
            <person name="Zotchev S.B."/>
        </authorList>
    </citation>
    <scope>NUCLEOTIDE SEQUENCE [LARGE SCALE GENOMIC DNA]</scope>
    <source>
        <strain evidence="2 3">YIM 121212</strain>
    </source>
</reference>
<name>A0A318M2L4_9PSEU</name>
<sequence length="182" mass="20120">MPVLIVVVSLTVGGGLLAREVYQPPDDEEVAASQPTTPSLSPRQQPGPRTVELNADAAAHPEAEPVRQLLQAHFDAINGRDYDLWTTTVVAERVQAQPRREWLANYRSTKDGSVRVYRLEAAPDQRLTVLVGFTSTQDVTDAPPDLLEPCIRWRLAFPLVREDGEWKLDTVPAGTIPERSAC</sequence>
<dbReference type="EMBL" id="MASU01000013">
    <property type="protein sequence ID" value="PXY24327.1"/>
    <property type="molecule type" value="Genomic_DNA"/>
</dbReference>
<feature type="region of interest" description="Disordered" evidence="1">
    <location>
        <begin position="26"/>
        <end position="49"/>
    </location>
</feature>
<evidence type="ECO:0000256" key="1">
    <source>
        <dbReference type="SAM" id="MobiDB-lite"/>
    </source>
</evidence>
<dbReference type="Proteomes" id="UP000247892">
    <property type="component" value="Unassembled WGS sequence"/>
</dbReference>
<accession>A0A318M2L4</accession>
<keyword evidence="3" id="KW-1185">Reference proteome</keyword>